<dbReference type="AlphaFoldDB" id="A0A6F8ZI62"/>
<dbReference type="EMBL" id="LR778114">
    <property type="protein sequence ID" value="CAB1129569.1"/>
    <property type="molecule type" value="Genomic_DNA"/>
</dbReference>
<reference evidence="1 2" key="1">
    <citation type="submission" date="2020-02" db="EMBL/GenBank/DDBJ databases">
        <authorList>
            <person name="Hogendoorn C."/>
        </authorList>
    </citation>
    <scope>NUCLEOTIDE SEQUENCE [LARGE SCALE GENOMIC DNA]</scope>
    <source>
        <strain evidence="1">R501</strain>
    </source>
</reference>
<organism evidence="1 2">
    <name type="scientific">Candidatus Hydrogenisulfobacillus filiaventi</name>
    <dbReference type="NCBI Taxonomy" id="2707344"/>
    <lineage>
        <taxon>Bacteria</taxon>
        <taxon>Bacillati</taxon>
        <taxon>Bacillota</taxon>
        <taxon>Clostridia</taxon>
        <taxon>Eubacteriales</taxon>
        <taxon>Clostridiales Family XVII. Incertae Sedis</taxon>
        <taxon>Candidatus Hydrogenisulfobacillus</taxon>
    </lineage>
</organism>
<keyword evidence="2" id="KW-1185">Reference proteome</keyword>
<accession>A0A6F8ZI62</accession>
<gene>
    <name evidence="1" type="ORF">R50_2072</name>
</gene>
<dbReference type="Proteomes" id="UP000503399">
    <property type="component" value="Chromosome"/>
</dbReference>
<proteinExistence type="predicted"/>
<sequence length="51" mass="5615">MVSNAMFALVVRGTLAPNGTVVIRVSEIYLWPKCRPSALRTAVGGMRLRRV</sequence>
<evidence type="ECO:0000313" key="1">
    <source>
        <dbReference type="EMBL" id="CAB1129569.1"/>
    </source>
</evidence>
<dbReference type="KEGG" id="hfv:R50_2072"/>
<protein>
    <submittedName>
        <fullName evidence="1">Uncharacterized protein</fullName>
    </submittedName>
</protein>
<evidence type="ECO:0000313" key="2">
    <source>
        <dbReference type="Proteomes" id="UP000503399"/>
    </source>
</evidence>
<name>A0A6F8ZI62_9FIRM</name>